<accession>A0A8S4MNP3</accession>
<evidence type="ECO:0000313" key="3">
    <source>
        <dbReference type="Proteomes" id="UP000838412"/>
    </source>
</evidence>
<organism evidence="2 3">
    <name type="scientific">Branchiostoma lanceolatum</name>
    <name type="common">Common lancelet</name>
    <name type="synonym">Amphioxus lanceolatum</name>
    <dbReference type="NCBI Taxonomy" id="7740"/>
    <lineage>
        <taxon>Eukaryota</taxon>
        <taxon>Metazoa</taxon>
        <taxon>Chordata</taxon>
        <taxon>Cephalochordata</taxon>
        <taxon>Leptocardii</taxon>
        <taxon>Amphioxiformes</taxon>
        <taxon>Branchiostomatidae</taxon>
        <taxon>Branchiostoma</taxon>
    </lineage>
</organism>
<keyword evidence="3" id="KW-1185">Reference proteome</keyword>
<evidence type="ECO:0000313" key="2">
    <source>
        <dbReference type="EMBL" id="CAH1277400.1"/>
    </source>
</evidence>
<dbReference type="PANTHER" id="PTHR46599">
    <property type="entry name" value="PIGGYBAC TRANSPOSABLE ELEMENT-DERIVED PROTEIN 4"/>
    <property type="match status" value="1"/>
</dbReference>
<gene>
    <name evidence="2" type="primary">Hypp9603</name>
    <name evidence="2" type="ORF">BLAG_LOCUS26190</name>
</gene>
<dbReference type="Pfam" id="PF13843">
    <property type="entry name" value="DDE_Tnp_1_7"/>
    <property type="match status" value="1"/>
</dbReference>
<evidence type="ECO:0000259" key="1">
    <source>
        <dbReference type="Pfam" id="PF13843"/>
    </source>
</evidence>
<reference evidence="2" key="1">
    <citation type="submission" date="2022-01" db="EMBL/GenBank/DDBJ databases">
        <authorList>
            <person name="Braso-Vives M."/>
        </authorList>
    </citation>
    <scope>NUCLEOTIDE SEQUENCE</scope>
</reference>
<dbReference type="PANTHER" id="PTHR46599:SF3">
    <property type="entry name" value="PIGGYBAC TRANSPOSABLE ELEMENT-DERIVED PROTEIN 4"/>
    <property type="match status" value="1"/>
</dbReference>
<dbReference type="OrthoDB" id="5876240at2759"/>
<dbReference type="AlphaFoldDB" id="A0A8S4MNP3"/>
<name>A0A8S4MNP3_BRALA</name>
<proteinExistence type="predicted"/>
<protein>
    <submittedName>
        <fullName evidence="2">Hypp9603 protein</fullName>
    </submittedName>
</protein>
<feature type="domain" description="PiggyBac transposable element-derived protein" evidence="1">
    <location>
        <begin position="1"/>
        <end position="88"/>
    </location>
</feature>
<sequence length="124" mass="13773">METYVRTGRTLYCDNYCTSPELFLDFSDANINTCGTKRNRKGIPNAFKDATLTTPQQMFCMTNGALLAMKYKNRRGAKMLTTAHSAKMLAGYVDPDGVNSIVVTLADLSYSAPVKTCFAYSQRK</sequence>
<dbReference type="InterPro" id="IPR029526">
    <property type="entry name" value="PGBD"/>
</dbReference>
<dbReference type="Proteomes" id="UP000838412">
    <property type="component" value="Unassembled WGS sequence"/>
</dbReference>
<dbReference type="EMBL" id="CAKMNS010000296">
    <property type="protein sequence ID" value="CAH1277400.1"/>
    <property type="molecule type" value="Genomic_DNA"/>
</dbReference>
<comment type="caution">
    <text evidence="2">The sequence shown here is derived from an EMBL/GenBank/DDBJ whole genome shotgun (WGS) entry which is preliminary data.</text>
</comment>